<keyword evidence="3" id="KW-0804">Transcription</keyword>
<evidence type="ECO:0000256" key="5">
    <source>
        <dbReference type="SAM" id="MobiDB-lite"/>
    </source>
</evidence>
<comment type="subcellular location">
    <subcellularLocation>
        <location evidence="1">Nucleus</location>
    </subcellularLocation>
</comment>
<dbReference type="PANTHER" id="PTHR31200:SF1">
    <property type="entry name" value="INO80 COMPLEX SUBUNIT C"/>
    <property type="match status" value="1"/>
</dbReference>
<dbReference type="InterPro" id="IPR013272">
    <property type="entry name" value="Vps72/YL1_C"/>
</dbReference>
<dbReference type="KEGG" id="clec:106667338"/>
<evidence type="ECO:0000313" key="8">
    <source>
        <dbReference type="Proteomes" id="UP000494040"/>
    </source>
</evidence>
<evidence type="ECO:0000256" key="2">
    <source>
        <dbReference type="ARBA" id="ARBA00023015"/>
    </source>
</evidence>
<evidence type="ECO:0000256" key="1">
    <source>
        <dbReference type="ARBA" id="ARBA00004123"/>
    </source>
</evidence>
<feature type="compositionally biased region" description="Acidic residues" evidence="5">
    <location>
        <begin position="11"/>
        <end position="25"/>
    </location>
</feature>
<dbReference type="InterPro" id="IPR029525">
    <property type="entry name" value="INO80C/Ies6"/>
</dbReference>
<dbReference type="OrthoDB" id="49520at2759"/>
<proteinExistence type="predicted"/>
<name>A0A8I6RVQ8_CIMLE</name>
<evidence type="ECO:0000313" key="7">
    <source>
        <dbReference type="EnsemblMetazoa" id="XP_014250713.1"/>
    </source>
</evidence>
<evidence type="ECO:0000259" key="6">
    <source>
        <dbReference type="SMART" id="SM00993"/>
    </source>
</evidence>
<keyword evidence="4" id="KW-0539">Nucleus</keyword>
<gene>
    <name evidence="7" type="primary">106667338</name>
</gene>
<dbReference type="Proteomes" id="UP000494040">
    <property type="component" value="Unassembled WGS sequence"/>
</dbReference>
<dbReference type="Pfam" id="PF08265">
    <property type="entry name" value="YL1_C"/>
    <property type="match status" value="1"/>
</dbReference>
<reference evidence="7" key="1">
    <citation type="submission" date="2022-01" db="UniProtKB">
        <authorList>
            <consortium name="EnsemblMetazoa"/>
        </authorList>
    </citation>
    <scope>IDENTIFICATION</scope>
</reference>
<dbReference type="OMA" id="KNCVYRP"/>
<evidence type="ECO:0000256" key="3">
    <source>
        <dbReference type="ARBA" id="ARBA00023163"/>
    </source>
</evidence>
<sequence length="138" mass="15443">MVKKKNQSETQEGEEPGTSGDAEEMEEKKRPVFRNPNYQHQTSIGGKKKTWKSLKQILAQERSLPWPPNTPLYSNIGAPPLLKPPKKFSDISGLEAKYTDPQTKLFFSNAEEFATIRSLPSDIIAGYLNLRGANNPIA</sequence>
<protein>
    <recommendedName>
        <fullName evidence="6">Vps72/YL1 C-terminal domain-containing protein</fullName>
    </recommendedName>
</protein>
<organism evidence="7 8">
    <name type="scientific">Cimex lectularius</name>
    <name type="common">Bed bug</name>
    <name type="synonym">Acanthia lectularia</name>
    <dbReference type="NCBI Taxonomy" id="79782"/>
    <lineage>
        <taxon>Eukaryota</taxon>
        <taxon>Metazoa</taxon>
        <taxon>Ecdysozoa</taxon>
        <taxon>Arthropoda</taxon>
        <taxon>Hexapoda</taxon>
        <taxon>Insecta</taxon>
        <taxon>Pterygota</taxon>
        <taxon>Neoptera</taxon>
        <taxon>Paraneoptera</taxon>
        <taxon>Hemiptera</taxon>
        <taxon>Heteroptera</taxon>
        <taxon>Panheteroptera</taxon>
        <taxon>Cimicomorpha</taxon>
        <taxon>Cimicidae</taxon>
        <taxon>Cimex</taxon>
    </lineage>
</organism>
<dbReference type="AlphaFoldDB" id="A0A8I6RVQ8"/>
<dbReference type="PANTHER" id="PTHR31200">
    <property type="entry name" value="INO80 COMPLEX SUBUNIT C"/>
    <property type="match status" value="1"/>
</dbReference>
<feature type="region of interest" description="Disordered" evidence="5">
    <location>
        <begin position="1"/>
        <end position="50"/>
    </location>
</feature>
<keyword evidence="2" id="KW-0805">Transcription regulation</keyword>
<dbReference type="SMART" id="SM00993">
    <property type="entry name" value="YL1_C"/>
    <property type="match status" value="1"/>
</dbReference>
<keyword evidence="8" id="KW-1185">Reference proteome</keyword>
<dbReference type="EnsemblMetazoa" id="XM_014395227.2">
    <property type="protein sequence ID" value="XP_014250713.1"/>
    <property type="gene ID" value="LOC106667338"/>
</dbReference>
<dbReference type="GO" id="GO:0031011">
    <property type="term" value="C:Ino80 complex"/>
    <property type="evidence" value="ECO:0007669"/>
    <property type="project" value="InterPro"/>
</dbReference>
<evidence type="ECO:0000256" key="4">
    <source>
        <dbReference type="ARBA" id="ARBA00023242"/>
    </source>
</evidence>
<accession>A0A8I6RVQ8</accession>
<dbReference type="GO" id="GO:0006338">
    <property type="term" value="P:chromatin remodeling"/>
    <property type="evidence" value="ECO:0007669"/>
    <property type="project" value="InterPro"/>
</dbReference>
<feature type="domain" description="Vps72/YL1 C-terminal" evidence="6">
    <location>
        <begin position="87"/>
        <end position="116"/>
    </location>
</feature>